<evidence type="ECO:0000259" key="1">
    <source>
        <dbReference type="Pfam" id="PF12706"/>
    </source>
</evidence>
<dbReference type="PANTHER" id="PTHR43546">
    <property type="entry name" value="UPF0173 METAL-DEPENDENT HYDROLASE MJ1163-RELATED"/>
    <property type="match status" value="1"/>
</dbReference>
<dbReference type="Pfam" id="PF12706">
    <property type="entry name" value="Lactamase_B_2"/>
    <property type="match status" value="1"/>
</dbReference>
<keyword evidence="3" id="KW-1185">Reference proteome</keyword>
<feature type="domain" description="Metallo-beta-lactamase" evidence="1">
    <location>
        <begin position="22"/>
        <end position="222"/>
    </location>
</feature>
<organism evidence="2 3">
    <name type="scientific">Luteococcus sanguinis</name>
    <dbReference type="NCBI Taxonomy" id="174038"/>
    <lineage>
        <taxon>Bacteria</taxon>
        <taxon>Bacillati</taxon>
        <taxon>Actinomycetota</taxon>
        <taxon>Actinomycetes</taxon>
        <taxon>Propionibacteriales</taxon>
        <taxon>Propionibacteriaceae</taxon>
        <taxon>Luteococcus</taxon>
    </lineage>
</organism>
<dbReference type="EMBL" id="JBHSUA010000018">
    <property type="protein sequence ID" value="MFC6397207.1"/>
    <property type="molecule type" value="Genomic_DNA"/>
</dbReference>
<gene>
    <name evidence="2" type="ORF">ACFP57_09480</name>
</gene>
<dbReference type="InterPro" id="IPR001279">
    <property type="entry name" value="Metallo-B-lactamas"/>
</dbReference>
<protein>
    <submittedName>
        <fullName evidence="2">MBL fold metallo-hydrolase</fullName>
    </submittedName>
</protein>
<name>A0ABW1X1U8_9ACTN</name>
<dbReference type="InterPro" id="IPR050114">
    <property type="entry name" value="UPF0173_UPF0282_UlaG_hydrolase"/>
</dbReference>
<accession>A0ABW1X1U8</accession>
<dbReference type="Proteomes" id="UP001596266">
    <property type="component" value="Unassembled WGS sequence"/>
</dbReference>
<reference evidence="3" key="1">
    <citation type="journal article" date="2019" name="Int. J. Syst. Evol. Microbiol.">
        <title>The Global Catalogue of Microorganisms (GCM) 10K type strain sequencing project: providing services to taxonomists for standard genome sequencing and annotation.</title>
        <authorList>
            <consortium name="The Broad Institute Genomics Platform"/>
            <consortium name="The Broad Institute Genome Sequencing Center for Infectious Disease"/>
            <person name="Wu L."/>
            <person name="Ma J."/>
        </authorList>
    </citation>
    <scope>NUCLEOTIDE SEQUENCE [LARGE SCALE GENOMIC DNA]</scope>
    <source>
        <strain evidence="3">CGMCC 1.15277</strain>
    </source>
</reference>
<evidence type="ECO:0000313" key="2">
    <source>
        <dbReference type="EMBL" id="MFC6397207.1"/>
    </source>
</evidence>
<comment type="caution">
    <text evidence="2">The sequence shown here is derived from an EMBL/GenBank/DDBJ whole genome shotgun (WGS) entry which is preliminary data.</text>
</comment>
<dbReference type="PANTHER" id="PTHR43546:SF7">
    <property type="entry name" value="METALLO-BETA-LACTAMASE DOMAIN-CONTAINING PROTEIN"/>
    <property type="match status" value="1"/>
</dbReference>
<dbReference type="SUPFAM" id="SSF56281">
    <property type="entry name" value="Metallo-hydrolase/oxidoreductase"/>
    <property type="match status" value="1"/>
</dbReference>
<evidence type="ECO:0000313" key="3">
    <source>
        <dbReference type="Proteomes" id="UP001596266"/>
    </source>
</evidence>
<proteinExistence type="predicted"/>
<dbReference type="InterPro" id="IPR036866">
    <property type="entry name" value="RibonucZ/Hydroxyglut_hydro"/>
</dbReference>
<dbReference type="RefSeq" id="WP_343884594.1">
    <property type="nucleotide sequence ID" value="NZ_BAAAKI010000003.1"/>
</dbReference>
<sequence>MDASLEFIGTATTLLRLGPFTILTDPNFLHRGQFAYLGKGLVSRRLTEPSVQPQDLPQVDAIVLSHLHGDHFDRIARRELDRTPAVYTTRQAARRLEKWEFDAKALAPWQSSELAAAGVGLRITSVPGQHARGPMRFLLPPVMGSVLELDTGAGRPFRTYITGDTLFRRDLERVVERCGPIDAMVVHLGGTRIAGMTVTMDDRQGVKLVQAIRPKVTTPIHFDDYKVFKSPREDFVARFARDAAPGDLRLVDRGQTIPLTS</sequence>
<dbReference type="Gene3D" id="3.60.15.10">
    <property type="entry name" value="Ribonuclease Z/Hydroxyacylglutathione hydrolase-like"/>
    <property type="match status" value="1"/>
</dbReference>